<sequence length="221" mass="23456">MLSKALRFATTIILPCTPVVALPAAAQTAVSQEEVTAGDVVTKPLSDLNIKKDEIPEVLASARQKPYDLTGMKRCPAIEAAIGNLDAVLGDDIDVARDDERSTVSMGNIAKSLVGSLIPFGGVIREISGAAAQQRKWNEAIYAGSVRRAYLKGIGEQRGCKYPARAATPRDAAALWAARDAAKAAEKNGKDGKSSEKEEKPAKDAPTKFESKPVVQTVPKK</sequence>
<dbReference type="EMBL" id="CP000248">
    <property type="protein sequence ID" value="ABD26188.1"/>
    <property type="molecule type" value="Genomic_DNA"/>
</dbReference>
<feature type="compositionally biased region" description="Basic and acidic residues" evidence="1">
    <location>
        <begin position="180"/>
        <end position="211"/>
    </location>
</feature>
<dbReference type="STRING" id="279238.Saro_1748"/>
<dbReference type="HOGENOM" id="CLU_101672_1_1_5"/>
<gene>
    <name evidence="3" type="ordered locus">Saro_1748</name>
</gene>
<accession>Q2G7I5</accession>
<name>Q2G7I5_NOVAD</name>
<dbReference type="AlphaFoldDB" id="Q2G7I5"/>
<proteinExistence type="predicted"/>
<dbReference type="eggNOG" id="ENOG50333E1">
    <property type="taxonomic scope" value="Bacteria"/>
</dbReference>
<keyword evidence="4" id="KW-1185">Reference proteome</keyword>
<evidence type="ECO:0000256" key="2">
    <source>
        <dbReference type="SAM" id="SignalP"/>
    </source>
</evidence>
<dbReference type="KEGG" id="nar:Saro_1748"/>
<evidence type="ECO:0000313" key="4">
    <source>
        <dbReference type="Proteomes" id="UP000009134"/>
    </source>
</evidence>
<dbReference type="Proteomes" id="UP000009134">
    <property type="component" value="Chromosome"/>
</dbReference>
<reference evidence="4" key="1">
    <citation type="submission" date="2006-01" db="EMBL/GenBank/DDBJ databases">
        <title>Complete sequence of Novosphingobium aromaticivorans DSM 12444.</title>
        <authorList>
            <consortium name="US DOE Joint Genome Institute"/>
            <person name="Copeland A."/>
            <person name="Lucas S."/>
            <person name="Lapidus A."/>
            <person name="Barry K."/>
            <person name="Detter J.C."/>
            <person name="Glavina T."/>
            <person name="Hammon N."/>
            <person name="Israni S."/>
            <person name="Pitluck S."/>
            <person name="Chain P."/>
            <person name="Malfatti S."/>
            <person name="Shin M."/>
            <person name="Vergez L."/>
            <person name="Schmutz J."/>
            <person name="Larimer F."/>
            <person name="Land M."/>
            <person name="Kyrpides N."/>
            <person name="Ivanova N."/>
            <person name="Fredrickson J."/>
            <person name="Balkwill D."/>
            <person name="Romine M.F."/>
            <person name="Richardson P."/>
        </authorList>
    </citation>
    <scope>NUCLEOTIDE SEQUENCE [LARGE SCALE GENOMIC DNA]</scope>
    <source>
        <strain evidence="4">ATCC 700278 / DSM 12444 / CCUG 56034 / CIP 105152 / NBRC 16084 / F199</strain>
    </source>
</reference>
<feature type="chain" id="PRO_5004207967" evidence="2">
    <location>
        <begin position="22"/>
        <end position="221"/>
    </location>
</feature>
<protein>
    <submittedName>
        <fullName evidence="3">Uncharacterized protein</fullName>
    </submittedName>
</protein>
<feature type="region of interest" description="Disordered" evidence="1">
    <location>
        <begin position="178"/>
        <end position="221"/>
    </location>
</feature>
<evidence type="ECO:0000256" key="1">
    <source>
        <dbReference type="SAM" id="MobiDB-lite"/>
    </source>
</evidence>
<keyword evidence="2" id="KW-0732">Signal</keyword>
<organism evidence="3 4">
    <name type="scientific">Novosphingobium aromaticivorans (strain ATCC 700278 / DSM 12444 / CCUG 56034 / CIP 105152 / NBRC 16084 / F199)</name>
    <dbReference type="NCBI Taxonomy" id="279238"/>
    <lineage>
        <taxon>Bacteria</taxon>
        <taxon>Pseudomonadati</taxon>
        <taxon>Pseudomonadota</taxon>
        <taxon>Alphaproteobacteria</taxon>
        <taxon>Sphingomonadales</taxon>
        <taxon>Sphingomonadaceae</taxon>
        <taxon>Novosphingobium</taxon>
    </lineage>
</organism>
<dbReference type="RefSeq" id="WP_011445398.1">
    <property type="nucleotide sequence ID" value="NC_007794.1"/>
</dbReference>
<feature type="signal peptide" evidence="2">
    <location>
        <begin position="1"/>
        <end position="21"/>
    </location>
</feature>
<evidence type="ECO:0000313" key="3">
    <source>
        <dbReference type="EMBL" id="ABD26188.1"/>
    </source>
</evidence>